<comment type="caution">
    <text evidence="1">The sequence shown here is derived from an EMBL/GenBank/DDBJ whole genome shotgun (WGS) entry which is preliminary data.</text>
</comment>
<proteinExistence type="predicted"/>
<dbReference type="EMBL" id="JAGPXF010000002">
    <property type="protein sequence ID" value="KAH7256562.1"/>
    <property type="molecule type" value="Genomic_DNA"/>
</dbReference>
<evidence type="ECO:0000313" key="1">
    <source>
        <dbReference type="EMBL" id="KAH7256562.1"/>
    </source>
</evidence>
<dbReference type="Proteomes" id="UP000813427">
    <property type="component" value="Unassembled WGS sequence"/>
</dbReference>
<dbReference type="AlphaFoldDB" id="A0A8K0S4D2"/>
<keyword evidence="2" id="KW-1185">Reference proteome</keyword>
<evidence type="ECO:0000313" key="2">
    <source>
        <dbReference type="Proteomes" id="UP000813427"/>
    </source>
</evidence>
<sequence length="200" mass="22802">MQQKKKRRKKNPLGCRFTVVPRLVGNTSSRPPRFLGKKPTSHFSPMIIAMAKISASPRSRRRTFYLNILIGSSFTQRSRGEVAPNNALVLGVTLRAPAWAPDGDDESNAPAVYVQSPQEYQLFGHRIRSMIAIRKILLHGEDRLTQKKFHDNLAPLLLRLALSLGPVDLRDHCPVCKTTRLLRFCYRHCCAYLVEVNRQR</sequence>
<name>A0A8K0S4D2_9HYPO</name>
<protein>
    <submittedName>
        <fullName evidence="1">Uncharacterized protein</fullName>
    </submittedName>
</protein>
<accession>A0A8K0S4D2</accession>
<gene>
    <name evidence="1" type="ORF">BKA59DRAFT_77780</name>
</gene>
<organism evidence="1 2">
    <name type="scientific">Fusarium tricinctum</name>
    <dbReference type="NCBI Taxonomy" id="61284"/>
    <lineage>
        <taxon>Eukaryota</taxon>
        <taxon>Fungi</taxon>
        <taxon>Dikarya</taxon>
        <taxon>Ascomycota</taxon>
        <taxon>Pezizomycotina</taxon>
        <taxon>Sordariomycetes</taxon>
        <taxon>Hypocreomycetidae</taxon>
        <taxon>Hypocreales</taxon>
        <taxon>Nectriaceae</taxon>
        <taxon>Fusarium</taxon>
        <taxon>Fusarium tricinctum species complex</taxon>
    </lineage>
</organism>
<reference evidence="1" key="1">
    <citation type="journal article" date="2021" name="Nat. Commun.">
        <title>Genetic determinants of endophytism in the Arabidopsis root mycobiome.</title>
        <authorList>
            <person name="Mesny F."/>
            <person name="Miyauchi S."/>
            <person name="Thiergart T."/>
            <person name="Pickel B."/>
            <person name="Atanasova L."/>
            <person name="Karlsson M."/>
            <person name="Huettel B."/>
            <person name="Barry K.W."/>
            <person name="Haridas S."/>
            <person name="Chen C."/>
            <person name="Bauer D."/>
            <person name="Andreopoulos W."/>
            <person name="Pangilinan J."/>
            <person name="LaButti K."/>
            <person name="Riley R."/>
            <person name="Lipzen A."/>
            <person name="Clum A."/>
            <person name="Drula E."/>
            <person name="Henrissat B."/>
            <person name="Kohler A."/>
            <person name="Grigoriev I.V."/>
            <person name="Martin F.M."/>
            <person name="Hacquard S."/>
        </authorList>
    </citation>
    <scope>NUCLEOTIDE SEQUENCE</scope>
    <source>
        <strain evidence="1">MPI-SDFR-AT-0068</strain>
    </source>
</reference>